<keyword evidence="3" id="KW-1185">Reference proteome</keyword>
<sequence>MVIFSDQRSQPKAVRAALGEDRKAVKATLWGMRKNPVGWTYQQINSMHWLQRSNLKSARAWRLKQALREVYRGAVAANCAAKAEQDLLGWISWARRCRLEPFKRLANTLKERLPGVVRGMLEGRSIAYVEAMNGMLQQTKRVARGFRTITNFIAYLRMAKLEHLPANALRAAVPREFGVTRHAA</sequence>
<feature type="domain" description="Transposase IS204/IS1001/IS1096/IS1165 DDE" evidence="1">
    <location>
        <begin position="18"/>
        <end position="154"/>
    </location>
</feature>
<dbReference type="InterPro" id="IPR002560">
    <property type="entry name" value="Transposase_DDE"/>
</dbReference>
<dbReference type="Proteomes" id="UP000199470">
    <property type="component" value="Unassembled WGS sequence"/>
</dbReference>
<proteinExistence type="predicted"/>
<evidence type="ECO:0000313" key="3">
    <source>
        <dbReference type="Proteomes" id="UP000199470"/>
    </source>
</evidence>
<evidence type="ECO:0000313" key="2">
    <source>
        <dbReference type="EMBL" id="SFM90526.1"/>
    </source>
</evidence>
<evidence type="ECO:0000259" key="1">
    <source>
        <dbReference type="Pfam" id="PF01610"/>
    </source>
</evidence>
<protein>
    <submittedName>
        <fullName evidence="2">Transposase</fullName>
    </submittedName>
</protein>
<dbReference type="AlphaFoldDB" id="A0A1I4UNI2"/>
<dbReference type="EMBL" id="FOTW01000045">
    <property type="protein sequence ID" value="SFM90526.1"/>
    <property type="molecule type" value="Genomic_DNA"/>
</dbReference>
<dbReference type="STRING" id="758825.SAMN02982985_05732"/>
<gene>
    <name evidence="2" type="ORF">SAMN02982985_05732</name>
</gene>
<organism evidence="2 3">
    <name type="scientific">Rugamonas rubra</name>
    <dbReference type="NCBI Taxonomy" id="758825"/>
    <lineage>
        <taxon>Bacteria</taxon>
        <taxon>Pseudomonadati</taxon>
        <taxon>Pseudomonadota</taxon>
        <taxon>Betaproteobacteria</taxon>
        <taxon>Burkholderiales</taxon>
        <taxon>Oxalobacteraceae</taxon>
        <taxon>Telluria group</taxon>
        <taxon>Rugamonas</taxon>
    </lineage>
</organism>
<name>A0A1I4UNI2_9BURK</name>
<reference evidence="2 3" key="1">
    <citation type="submission" date="2016-10" db="EMBL/GenBank/DDBJ databases">
        <authorList>
            <person name="de Groot N.N."/>
        </authorList>
    </citation>
    <scope>NUCLEOTIDE SEQUENCE [LARGE SCALE GENOMIC DNA]</scope>
    <source>
        <strain evidence="2 3">ATCC 43154</strain>
    </source>
</reference>
<accession>A0A1I4UNI2</accession>
<dbReference type="Pfam" id="PF01610">
    <property type="entry name" value="DDE_Tnp_ISL3"/>
    <property type="match status" value="1"/>
</dbReference>